<dbReference type="AlphaFoldDB" id="A0A642VCH9"/>
<reference evidence="1" key="1">
    <citation type="journal article" date="2019" name="G3 (Bethesda)">
        <title>Genome Assemblies of Two Rare Opportunistic Yeast Pathogens: Diutina rugosa (syn. Candida rugosa) and Trichomonascus ciferrii (syn. Candida ciferrii).</title>
        <authorList>
            <person name="Mixao V."/>
            <person name="Saus E."/>
            <person name="Hansen A.P."/>
            <person name="Lass-Florl C."/>
            <person name="Gabaldon T."/>
        </authorList>
    </citation>
    <scope>NUCLEOTIDE SEQUENCE</scope>
    <source>
        <strain evidence="1">CBS 4856</strain>
    </source>
</reference>
<evidence type="ECO:0000313" key="1">
    <source>
        <dbReference type="EMBL" id="KAA8916234.1"/>
    </source>
</evidence>
<accession>A0A642VCH9</accession>
<dbReference type="InterPro" id="IPR032675">
    <property type="entry name" value="LRR_dom_sf"/>
</dbReference>
<dbReference type="SUPFAM" id="SSF52047">
    <property type="entry name" value="RNI-like"/>
    <property type="match status" value="1"/>
</dbReference>
<sequence>MGRLSELPVEILERITDDLDFGSALWARQSCAKLNWVIRDKFWIVSFTIFNQATKHTHVGFTYPNKKREINFSLDVTTRMLTKKANRVPPTFWVQRASKLGFMFQYLARDSIAGDDLDVLECLHDVPGSEVFMVFQGVNTRPGIAQVANYINGMSIPTKVNVEMVTMKQPLSDSTIWSSGPFVLGENFKSLTLKLTALPLDPAFLKGNGSSRLESLTISQLNRYHAETAPKLFDILALAKSLIVDRLELRELTVWTPSEGGNGKLEVDTLIYDRVSLMPEGTMLNENICIECTARYLIVTTSRNSCWDIVPLLRMFHFPSITTLDLLLTETIPTHVLQHMTDIVTRLDRLFVECTGIGYKGIFQAFSSASHIKSLSVVAELDLEDLHCITKLSRLEFVSLYHGGSFKKEHAQLLAKSCPHLKSLNFFDKCNQNSLTLNHQDLQQLQNDD</sequence>
<organism evidence="1 2">
    <name type="scientific">Trichomonascus ciferrii</name>
    <dbReference type="NCBI Taxonomy" id="44093"/>
    <lineage>
        <taxon>Eukaryota</taxon>
        <taxon>Fungi</taxon>
        <taxon>Dikarya</taxon>
        <taxon>Ascomycota</taxon>
        <taxon>Saccharomycotina</taxon>
        <taxon>Dipodascomycetes</taxon>
        <taxon>Dipodascales</taxon>
        <taxon>Trichomonascaceae</taxon>
        <taxon>Trichomonascus</taxon>
        <taxon>Trichomonascus ciferrii complex</taxon>
    </lineage>
</organism>
<evidence type="ECO:0008006" key="3">
    <source>
        <dbReference type="Google" id="ProtNLM"/>
    </source>
</evidence>
<dbReference type="Gene3D" id="3.80.10.10">
    <property type="entry name" value="Ribonuclease Inhibitor"/>
    <property type="match status" value="1"/>
</dbReference>
<keyword evidence="2" id="KW-1185">Reference proteome</keyword>
<evidence type="ECO:0000313" key="2">
    <source>
        <dbReference type="Proteomes" id="UP000761534"/>
    </source>
</evidence>
<proteinExistence type="predicted"/>
<dbReference type="EMBL" id="SWFS01000116">
    <property type="protein sequence ID" value="KAA8916234.1"/>
    <property type="molecule type" value="Genomic_DNA"/>
</dbReference>
<dbReference type="Proteomes" id="UP000761534">
    <property type="component" value="Unassembled WGS sequence"/>
</dbReference>
<gene>
    <name evidence="1" type="ORF">TRICI_001631</name>
</gene>
<protein>
    <recommendedName>
        <fullName evidence="3">F-box domain-containing protein</fullName>
    </recommendedName>
</protein>
<dbReference type="VEuPathDB" id="FungiDB:TRICI_001631"/>
<comment type="caution">
    <text evidence="1">The sequence shown here is derived from an EMBL/GenBank/DDBJ whole genome shotgun (WGS) entry which is preliminary data.</text>
</comment>
<name>A0A642VCH9_9ASCO</name>